<dbReference type="EMBL" id="CP002505">
    <property type="protein sequence ID" value="ADW75551.1"/>
    <property type="molecule type" value="Genomic_DNA"/>
</dbReference>
<dbReference type="AlphaFoldDB" id="A0A0H3FKL0"/>
<dbReference type="HOGENOM" id="CLU_2603474_0_0_6"/>
<reference evidence="1 2" key="2">
    <citation type="journal article" date="2012" name="J. Bacteriol.">
        <title>Complete Genome Sequence of Rahnella sp. Strain Y9602, a Gammaproteobacterium Isolate from Metal- and Radionuclide-Contaminated Soil.</title>
        <authorList>
            <person name="Martinez R.J."/>
            <person name="Bruce D."/>
            <person name="Detter C."/>
            <person name="Goodwin L.A."/>
            <person name="Han J."/>
            <person name="Han C.S."/>
            <person name="Held B."/>
            <person name="Land M.L."/>
            <person name="Mikhailova N."/>
            <person name="Nolan M."/>
            <person name="Pennacchio L."/>
            <person name="Pitluck S."/>
            <person name="Tapia R."/>
            <person name="Woyke T."/>
            <person name="Sobecky P.A."/>
        </authorList>
    </citation>
    <scope>NUCLEOTIDE SEQUENCE [LARGE SCALE GENOMIC DNA]</scope>
    <source>
        <strain evidence="1 2">Y9602</strain>
    </source>
</reference>
<proteinExistence type="predicted"/>
<dbReference type="OrthoDB" id="6505325at2"/>
<sequence length="79" mass="9416">MANPLETLREIFLFVEKGFDLCGRLLYNLATPRYYKVFFPKLYKCQHWLFEGVGLLDDGRVNLKYLFYKQVSVRVFANV</sequence>
<protein>
    <submittedName>
        <fullName evidence="1">Uncharacterized protein</fullName>
    </submittedName>
</protein>
<name>A0A0H3FKL0_RAHSY</name>
<accession>A0A0H3FKL0</accession>
<organism evidence="1 2">
    <name type="scientific">Rahnella sp. (strain Y9602)</name>
    <dbReference type="NCBI Taxonomy" id="2703885"/>
    <lineage>
        <taxon>Bacteria</taxon>
        <taxon>Pseudomonadati</taxon>
        <taxon>Pseudomonadota</taxon>
        <taxon>Gammaproteobacteria</taxon>
        <taxon>Enterobacterales</taxon>
        <taxon>Yersiniaceae</taxon>
        <taxon>Rahnella</taxon>
    </lineage>
</organism>
<reference evidence="2" key="1">
    <citation type="submission" date="2011-01" db="EMBL/GenBank/DDBJ databases">
        <title>Complete sequence of chromosome of Rahnella sp. Y9602.</title>
        <authorList>
            <consortium name="US DOE Joint Genome Institute"/>
            <person name="Lucas S."/>
            <person name="Copeland A."/>
            <person name="Lapidus A."/>
            <person name="Cheng J.-F."/>
            <person name="Goodwin L."/>
            <person name="Pitluck S."/>
            <person name="Lu M."/>
            <person name="Detter J.C."/>
            <person name="Han C."/>
            <person name="Tapia R."/>
            <person name="Land M."/>
            <person name="Hauser L."/>
            <person name="Kyrpides N."/>
            <person name="Ivanova N."/>
            <person name="Ovchinnikova G."/>
            <person name="Pagani I."/>
            <person name="Sobecky P.A."/>
            <person name="Martinez R.J."/>
            <person name="Woyke T."/>
        </authorList>
    </citation>
    <scope>NUCLEOTIDE SEQUENCE [LARGE SCALE GENOMIC DNA]</scope>
    <source>
        <strain evidence="2">Y9602</strain>
    </source>
</reference>
<dbReference type="Proteomes" id="UP000007257">
    <property type="component" value="Chromosome"/>
</dbReference>
<dbReference type="eggNOG" id="ENOG50318VK">
    <property type="taxonomic scope" value="Bacteria"/>
</dbReference>
<evidence type="ECO:0000313" key="1">
    <source>
        <dbReference type="EMBL" id="ADW75551.1"/>
    </source>
</evidence>
<evidence type="ECO:0000313" key="2">
    <source>
        <dbReference type="Proteomes" id="UP000007257"/>
    </source>
</evidence>
<gene>
    <name evidence="1" type="ordered locus">Rahaq_3962</name>
</gene>
<dbReference type="KEGG" id="rah:Rahaq_3962"/>